<dbReference type="AlphaFoldDB" id="A0A0F9EA64"/>
<name>A0A0F9EA64_9ZZZZ</name>
<dbReference type="EMBL" id="LAZR01028279">
    <property type="protein sequence ID" value="KKL63106.1"/>
    <property type="molecule type" value="Genomic_DNA"/>
</dbReference>
<reference evidence="1" key="1">
    <citation type="journal article" date="2015" name="Nature">
        <title>Complex archaea that bridge the gap between prokaryotes and eukaryotes.</title>
        <authorList>
            <person name="Spang A."/>
            <person name="Saw J.H."/>
            <person name="Jorgensen S.L."/>
            <person name="Zaremba-Niedzwiedzka K."/>
            <person name="Martijn J."/>
            <person name="Lind A.E."/>
            <person name="van Eijk R."/>
            <person name="Schleper C."/>
            <person name="Guy L."/>
            <person name="Ettema T.J."/>
        </authorList>
    </citation>
    <scope>NUCLEOTIDE SEQUENCE</scope>
</reference>
<organism evidence="1">
    <name type="scientific">marine sediment metagenome</name>
    <dbReference type="NCBI Taxonomy" id="412755"/>
    <lineage>
        <taxon>unclassified sequences</taxon>
        <taxon>metagenomes</taxon>
        <taxon>ecological metagenomes</taxon>
    </lineage>
</organism>
<feature type="non-terminal residue" evidence="1">
    <location>
        <position position="1"/>
    </location>
</feature>
<sequence length="79" mass="8716">SWRGRHVPSPRLNAVRVVFSDRPGSLVRASVEYEDRLVLGLEGSPQVVARQLARFWEDHGAKLLQAAAEGLTPIEAGIR</sequence>
<proteinExistence type="predicted"/>
<evidence type="ECO:0000313" key="1">
    <source>
        <dbReference type="EMBL" id="KKL63106.1"/>
    </source>
</evidence>
<accession>A0A0F9EA64</accession>
<gene>
    <name evidence="1" type="ORF">LCGC14_2178460</name>
</gene>
<comment type="caution">
    <text evidence="1">The sequence shown here is derived from an EMBL/GenBank/DDBJ whole genome shotgun (WGS) entry which is preliminary data.</text>
</comment>
<protein>
    <submittedName>
        <fullName evidence="1">Uncharacterized protein</fullName>
    </submittedName>
</protein>